<evidence type="ECO:0000256" key="6">
    <source>
        <dbReference type="ARBA" id="ARBA00023014"/>
    </source>
</evidence>
<evidence type="ECO:0000313" key="9">
    <source>
        <dbReference type="Proteomes" id="UP000001933"/>
    </source>
</evidence>
<dbReference type="PROSITE" id="PS51379">
    <property type="entry name" value="4FE4S_FER_2"/>
    <property type="match status" value="2"/>
</dbReference>
<dbReference type="InParanoid" id="Q2LYF1"/>
<dbReference type="PANTHER" id="PTHR43724">
    <property type="entry name" value="PYRUVATE SYNTHASE SUBUNIT PORD"/>
    <property type="match status" value="1"/>
</dbReference>
<dbReference type="PROSITE" id="PS00198">
    <property type="entry name" value="4FE4S_FER_1"/>
    <property type="match status" value="1"/>
</dbReference>
<evidence type="ECO:0000313" key="8">
    <source>
        <dbReference type="EMBL" id="ABC75963.1"/>
    </source>
</evidence>
<protein>
    <submittedName>
        <fullName evidence="8">Pyruvate:ferredoxin oxidoreductase delta subunit</fullName>
    </submittedName>
</protein>
<keyword evidence="9" id="KW-1185">Reference proteome</keyword>
<dbReference type="InterPro" id="IPR017896">
    <property type="entry name" value="4Fe4S_Fe-S-bd"/>
</dbReference>
<accession>Q2LYF1</accession>
<dbReference type="GO" id="GO:0051539">
    <property type="term" value="F:4 iron, 4 sulfur cluster binding"/>
    <property type="evidence" value="ECO:0007669"/>
    <property type="project" value="UniProtKB-KW"/>
</dbReference>
<dbReference type="AlphaFoldDB" id="Q2LYF1"/>
<keyword evidence="6" id="KW-0411">Iron-sulfur</keyword>
<evidence type="ECO:0000256" key="4">
    <source>
        <dbReference type="ARBA" id="ARBA00022737"/>
    </source>
</evidence>
<dbReference type="STRING" id="56780.SYN_00156"/>
<keyword evidence="3" id="KW-0479">Metal-binding</keyword>
<keyword evidence="4" id="KW-0677">Repeat</keyword>
<dbReference type="Proteomes" id="UP000001933">
    <property type="component" value="Chromosome"/>
</dbReference>
<dbReference type="EMBL" id="CP000252">
    <property type="protein sequence ID" value="ABC75963.1"/>
    <property type="molecule type" value="Genomic_DNA"/>
</dbReference>
<keyword evidence="5" id="KW-0408">Iron</keyword>
<dbReference type="SUPFAM" id="SSF54862">
    <property type="entry name" value="4Fe-4S ferredoxins"/>
    <property type="match status" value="1"/>
</dbReference>
<dbReference type="GO" id="GO:0046872">
    <property type="term" value="F:metal ion binding"/>
    <property type="evidence" value="ECO:0007669"/>
    <property type="project" value="UniProtKB-KW"/>
</dbReference>
<reference evidence="8 9" key="1">
    <citation type="journal article" date="2007" name="Proc. Natl. Acad. Sci. U.S.A.">
        <title>The genome of Syntrophus aciditrophicus: life at the thermodynamic limit of microbial growth.</title>
        <authorList>
            <person name="McInerney M.J."/>
            <person name="Rohlin L."/>
            <person name="Mouttaki H."/>
            <person name="Kim U."/>
            <person name="Krupp R.S."/>
            <person name="Rios-Hernandez L."/>
            <person name="Sieber J."/>
            <person name="Struchtemeyer C.G."/>
            <person name="Bhattacharyya A."/>
            <person name="Campbell J.W."/>
            <person name="Gunsalus R.P."/>
        </authorList>
    </citation>
    <scope>NUCLEOTIDE SEQUENCE [LARGE SCALE GENOMIC DNA]</scope>
    <source>
        <strain evidence="8 9">SB</strain>
    </source>
</reference>
<evidence type="ECO:0000256" key="2">
    <source>
        <dbReference type="ARBA" id="ARBA00022485"/>
    </source>
</evidence>
<sequence>MMRYISLKSQIKVEVYRMAEKKWPEDWQEVNPGCIVFRPGSSRDYHTGTWRAERPVWDNSRCIKCGLCYIFCPEGCISEDADGYFAADLNYCKGCGICAHECWPLAIKMVEEE</sequence>
<organism evidence="8 9">
    <name type="scientific">Syntrophus aciditrophicus (strain SB)</name>
    <dbReference type="NCBI Taxonomy" id="56780"/>
    <lineage>
        <taxon>Bacteria</taxon>
        <taxon>Pseudomonadati</taxon>
        <taxon>Thermodesulfobacteriota</taxon>
        <taxon>Syntrophia</taxon>
        <taxon>Syntrophales</taxon>
        <taxon>Syntrophaceae</taxon>
        <taxon>Syntrophus</taxon>
    </lineage>
</organism>
<keyword evidence="8" id="KW-0670">Pyruvate</keyword>
<dbReference type="NCBIfam" id="TIGR02179">
    <property type="entry name" value="PorD_KorD"/>
    <property type="match status" value="1"/>
</dbReference>
<dbReference type="InterPro" id="IPR017900">
    <property type="entry name" value="4Fe4S_Fe_S_CS"/>
</dbReference>
<evidence type="ECO:0000256" key="3">
    <source>
        <dbReference type="ARBA" id="ARBA00022723"/>
    </source>
</evidence>
<dbReference type="HOGENOM" id="CLU_139698_1_1_7"/>
<name>Q2LYF1_SYNAS</name>
<feature type="domain" description="4Fe-4S ferredoxin-type" evidence="7">
    <location>
        <begin position="83"/>
        <end position="112"/>
    </location>
</feature>
<dbReference type="Pfam" id="PF14697">
    <property type="entry name" value="Fer4_21"/>
    <property type="match status" value="1"/>
</dbReference>
<dbReference type="Gene3D" id="3.30.70.20">
    <property type="match status" value="1"/>
</dbReference>
<dbReference type="InterPro" id="IPR011898">
    <property type="entry name" value="PorD_KorD"/>
</dbReference>
<comment type="cofactor">
    <cofactor evidence="1">
        <name>[4Fe-4S] cluster</name>
        <dbReference type="ChEBI" id="CHEBI:49883"/>
    </cofactor>
</comment>
<feature type="domain" description="4Fe-4S ferredoxin-type" evidence="7">
    <location>
        <begin position="53"/>
        <end position="82"/>
    </location>
</feature>
<dbReference type="PANTHER" id="PTHR43724:SF1">
    <property type="entry name" value="PYRUVATE SYNTHASE SUBUNIT PORD"/>
    <property type="match status" value="1"/>
</dbReference>
<dbReference type="eggNOG" id="COG1144">
    <property type="taxonomic scope" value="Bacteria"/>
</dbReference>
<evidence type="ECO:0000259" key="7">
    <source>
        <dbReference type="PROSITE" id="PS51379"/>
    </source>
</evidence>
<gene>
    <name evidence="8" type="ORF">SYN_00156</name>
</gene>
<evidence type="ECO:0000256" key="5">
    <source>
        <dbReference type="ARBA" id="ARBA00023004"/>
    </source>
</evidence>
<dbReference type="KEGG" id="sat:SYN_00156"/>
<dbReference type="GO" id="GO:0016625">
    <property type="term" value="F:oxidoreductase activity, acting on the aldehyde or oxo group of donors, iron-sulfur protein as acceptor"/>
    <property type="evidence" value="ECO:0007669"/>
    <property type="project" value="InterPro"/>
</dbReference>
<keyword evidence="2" id="KW-0004">4Fe-4S</keyword>
<evidence type="ECO:0000256" key="1">
    <source>
        <dbReference type="ARBA" id="ARBA00001966"/>
    </source>
</evidence>
<proteinExistence type="predicted"/>